<proteinExistence type="inferred from homology"/>
<evidence type="ECO:0000313" key="3">
    <source>
        <dbReference type="EMBL" id="CCU79292.1"/>
    </source>
</evidence>
<dbReference type="FunFam" id="3.40.50.720:FF:000084">
    <property type="entry name" value="Short-chain dehydrogenase reductase"/>
    <property type="match status" value="1"/>
</dbReference>
<dbReference type="OrthoDB" id="9803333at2"/>
<comment type="similarity">
    <text evidence="1">Belongs to the short-chain dehydrogenases/reductases (SDR) family.</text>
</comment>
<dbReference type="Proteomes" id="UP000012063">
    <property type="component" value="Unassembled WGS sequence"/>
</dbReference>
<dbReference type="eggNOG" id="COG1028">
    <property type="taxonomic scope" value="Bacteria"/>
</dbReference>
<dbReference type="InterPro" id="IPR002347">
    <property type="entry name" value="SDR_fam"/>
</dbReference>
<dbReference type="Pfam" id="PF13561">
    <property type="entry name" value="adh_short_C2"/>
    <property type="match status" value="1"/>
</dbReference>
<dbReference type="PRINTS" id="PR00081">
    <property type="entry name" value="GDHRDH"/>
</dbReference>
<sequence>MAKLTDKVALITGASSGIGKGIAEVYAEHGAKLILVDISEEIVNFAEELKEDGHQVLAEVADVRSLEDLKSAVNKGIERFGTIHVLVANAGVCKLDNFLEMSDKNRDYHIDVNIKGAWNTIKAVLPEMKKNDYGNIVITSSVTGDMVADPGETAYALSKSALVGLTKSLAVEYAQNNIRVNAICPGYVRTPMAESIAEESNPEDPESVLSEMAKAIPMQRLAEPKEVGELAAFLGSDESSYMTGTQNVIDGGSTLPESVSVGT</sequence>
<dbReference type="SUPFAM" id="SSF51735">
    <property type="entry name" value="NAD(P)-binding Rossmann-fold domains"/>
    <property type="match status" value="1"/>
</dbReference>
<evidence type="ECO:0000256" key="1">
    <source>
        <dbReference type="ARBA" id="ARBA00006484"/>
    </source>
</evidence>
<keyword evidence="4" id="KW-1185">Reference proteome</keyword>
<dbReference type="InterPro" id="IPR036291">
    <property type="entry name" value="NAD(P)-bd_dom_sf"/>
</dbReference>
<reference evidence="4" key="1">
    <citation type="journal article" date="2013" name="Genome Announc.">
        <title>Genome Sequence of Halanaerobium saccharolyticum subsp. saccharolyticum Strain DSM 6643T, a Halophilic Hydrogen-Producing Bacterium.</title>
        <authorList>
            <person name="Kivisto A."/>
            <person name="Larjo A."/>
            <person name="Ciranna A."/>
            <person name="Santala V."/>
            <person name="Roos C."/>
            <person name="Karp M."/>
        </authorList>
    </citation>
    <scope>NUCLEOTIDE SEQUENCE [LARGE SCALE GENOMIC DNA]</scope>
    <source>
        <strain evidence="4">DSM 6643</strain>
    </source>
</reference>
<keyword evidence="2 3" id="KW-0560">Oxidoreductase</keyword>
<organism evidence="3 4">
    <name type="scientific">Halanaerobium saccharolyticum subsp. saccharolyticum DSM 6643</name>
    <dbReference type="NCBI Taxonomy" id="1293054"/>
    <lineage>
        <taxon>Bacteria</taxon>
        <taxon>Bacillati</taxon>
        <taxon>Bacillota</taxon>
        <taxon>Clostridia</taxon>
        <taxon>Halanaerobiales</taxon>
        <taxon>Halanaerobiaceae</taxon>
        <taxon>Halanaerobium</taxon>
    </lineage>
</organism>
<dbReference type="GO" id="GO:0004316">
    <property type="term" value="F:3-oxoacyl-[acyl-carrier-protein] reductase (NADPH) activity"/>
    <property type="evidence" value="ECO:0007669"/>
    <property type="project" value="UniProtKB-EC"/>
</dbReference>
<evidence type="ECO:0000313" key="4">
    <source>
        <dbReference type="Proteomes" id="UP000012063"/>
    </source>
</evidence>
<dbReference type="GO" id="GO:0008206">
    <property type="term" value="P:bile acid metabolic process"/>
    <property type="evidence" value="ECO:0007669"/>
    <property type="project" value="UniProtKB-ARBA"/>
</dbReference>
<evidence type="ECO:0000256" key="2">
    <source>
        <dbReference type="ARBA" id="ARBA00023002"/>
    </source>
</evidence>
<dbReference type="STRING" id="1293054.HSACCH_01209"/>
<comment type="caution">
    <text evidence="3">The sequence shown here is derived from an EMBL/GenBank/DDBJ whole genome shotgun (WGS) entry which is preliminary data.</text>
</comment>
<protein>
    <submittedName>
        <fullName evidence="3">3-oxoacyl-[acyl-carrier protein] reductase</fullName>
        <ecNumber evidence="3">1.1.1.100</ecNumber>
    </submittedName>
</protein>
<dbReference type="PRINTS" id="PR00080">
    <property type="entry name" value="SDRFAMILY"/>
</dbReference>
<name>M5E0J9_9FIRM</name>
<dbReference type="InParanoid" id="M5E0J9"/>
<dbReference type="NCBIfam" id="NF006080">
    <property type="entry name" value="PRK08226.1"/>
    <property type="match status" value="1"/>
</dbReference>
<dbReference type="PANTHER" id="PTHR24321">
    <property type="entry name" value="DEHYDROGENASES, SHORT CHAIN"/>
    <property type="match status" value="1"/>
</dbReference>
<accession>M5E0J9</accession>
<dbReference type="EC" id="1.1.1.100" evidence="3"/>
<dbReference type="NCBIfam" id="NF005559">
    <property type="entry name" value="PRK07231.1"/>
    <property type="match status" value="1"/>
</dbReference>
<dbReference type="AlphaFoldDB" id="M5E0J9"/>
<dbReference type="EMBL" id="CAUI01000015">
    <property type="protein sequence ID" value="CCU79292.1"/>
    <property type="molecule type" value="Genomic_DNA"/>
</dbReference>
<gene>
    <name evidence="3" type="ORF">HSACCH_01209</name>
</gene>
<dbReference type="Gene3D" id="3.40.50.720">
    <property type="entry name" value="NAD(P)-binding Rossmann-like Domain"/>
    <property type="match status" value="1"/>
</dbReference>
<dbReference type="PANTHER" id="PTHR24321:SF15">
    <property type="entry name" value="OXIDOREDUCTASE UCPA"/>
    <property type="match status" value="1"/>
</dbReference>
<dbReference type="RefSeq" id="WP_005488619.1">
    <property type="nucleotide sequence ID" value="NZ_CAUI01000015.1"/>
</dbReference>